<comment type="caution">
    <text evidence="3">The sequence shown here is derived from an EMBL/GenBank/DDBJ whole genome shotgun (WGS) entry which is preliminary data.</text>
</comment>
<dbReference type="RefSeq" id="WP_188457528.1">
    <property type="nucleotide sequence ID" value="NZ_BMGM01000002.1"/>
</dbReference>
<sequence>MSNNHDNIARDIFQERIKKGLLGPGSDIFVTEKDKSEEIISDYPLQRYYTGVLFPEQIKKDTAESEVANETESDNEDALKVEIEEKEPTDKSFTTSNKGDNKDDELKISQNTFFPSNIGLTFCIENGVKELDVEFSFGLYSQVASDIKIKVSKRDFDEFNNHPSFPFKKIINYEDGYMILKRKLQGKSRSPRTEEFVQFDDFKKSDSFKDSSLPPIFHIFEKLIGRTWKRENIVINEKISISDIFKPKTIFERNLKKKTSNYLKASYTLKTYHIKQNPNCTYVKIQLANTSDKHPSNQFSNAKELLNQKCIFQTKIKVILKKLSPYKSYIELNPLDKEAEVLNYLYKDKLSYGIGHNCSVVWEKTKETIQTSFLPQYDVKNTKNSFSEEDFKDNLNDFHLLNKSLDIYSLSHFSNENKTEIIERLKTFVNLYRNWISEQKKISSSNKEIENHIFKNLDFNLNRLKLNIELLKYDKIFRAFQLANSAMLIQIIISNDDNFSGKEKDLKELDTTIDYNSIDYFKNYNFDKLSFGKPKYRPFQLAFLLLNIDSITDLKSDARNKIVDLIWFPTGGGKTEAYLAVGAFTIIYRRLMNKTGYEGTSVIMRYTLRLLTAQQFERASRLIVSLEFLRTQFEQELREEPITIGMWVGMSSTPNSLKEAEEKVEDINEECNKKDGIPDNKNVFQVSSCSWCGTKLITKNELNNWIFGFKIEGKKKDTKFKIRCVNKKCHFHNKLPIQVVDEMLYEKPPTLLFGTVDKFAMLAWKARGNSFFNSLNESLPPDLIIQDELHLLTGPLGTITGIFESVIEILCSKNGRKPKIISSTATTRNTNEQIKALYGNDKIVNVFPPSGLSSSDSFFAKVSTTKSTRRYIGFIPTGKSSIDTQLQMFANLFVARLEVYKELILNGVNDYEIFDKYWTLISYYNSLKDVGKIHNKVGDEISTFTSALQKKLYGDNPNNRFNYEYLYNRDEELTSRIDSTKIKQTLKRLEENTFNKETIQKYPNGNTYVKSGIIDLVLATNMISVGIDIERFNVMLINSQPKNVAEYIQASSRVGRKYKGLVIDLLDANRARDKSHFEHFIPFHQAFYKSVEPVSLTPFTENTLEKMLASIMITYVRHKVIGMASNNSAQYFQPEMLDGLKTDIKKRYSTDSKVYQLFENKLKVLSDDWLEQIENHDLKNYEATNTEIGLLVKPAEKSFDNDDLWSVMQSMREIDTNSFIRVGLPNIRKNG</sequence>
<dbReference type="InterPro" id="IPR027417">
    <property type="entry name" value="P-loop_NTPase"/>
</dbReference>
<dbReference type="EMBL" id="BMGM01000002">
    <property type="protein sequence ID" value="GGE27432.1"/>
    <property type="molecule type" value="Genomic_DNA"/>
</dbReference>
<feature type="region of interest" description="Disordered" evidence="1">
    <location>
        <begin position="85"/>
        <end position="104"/>
    </location>
</feature>
<dbReference type="InterPro" id="IPR001650">
    <property type="entry name" value="Helicase_C-like"/>
</dbReference>
<dbReference type="Gene3D" id="3.40.50.300">
    <property type="entry name" value="P-loop containing nucleotide triphosphate hydrolases"/>
    <property type="match status" value="2"/>
</dbReference>
<keyword evidence="3" id="KW-0547">Nucleotide-binding</keyword>
<keyword evidence="4" id="KW-1185">Reference proteome</keyword>
<dbReference type="CDD" id="cd18785">
    <property type="entry name" value="SF2_C"/>
    <property type="match status" value="1"/>
</dbReference>
<keyword evidence="3" id="KW-0378">Hydrolase</keyword>
<evidence type="ECO:0000313" key="4">
    <source>
        <dbReference type="Proteomes" id="UP000599179"/>
    </source>
</evidence>
<organism evidence="3 4">
    <name type="scientific">Psychroflexus planctonicus</name>
    <dbReference type="NCBI Taxonomy" id="1526575"/>
    <lineage>
        <taxon>Bacteria</taxon>
        <taxon>Pseudomonadati</taxon>
        <taxon>Bacteroidota</taxon>
        <taxon>Flavobacteriia</taxon>
        <taxon>Flavobacteriales</taxon>
        <taxon>Flavobacteriaceae</taxon>
        <taxon>Psychroflexus</taxon>
    </lineage>
</organism>
<name>A0ABQ1SEV3_9FLAO</name>
<accession>A0ABQ1SEV3</accession>
<keyword evidence="3" id="KW-0067">ATP-binding</keyword>
<protein>
    <submittedName>
        <fullName evidence="3">DNA helicase</fullName>
    </submittedName>
</protein>
<keyword evidence="3" id="KW-0347">Helicase</keyword>
<dbReference type="Pfam" id="PF00271">
    <property type="entry name" value="Helicase_C"/>
    <property type="match status" value="1"/>
</dbReference>
<dbReference type="PANTHER" id="PTHR47957:SF3">
    <property type="entry name" value="ATP-DEPENDENT HELICASE HRQ1"/>
    <property type="match status" value="1"/>
</dbReference>
<dbReference type="GO" id="GO:0004386">
    <property type="term" value="F:helicase activity"/>
    <property type="evidence" value="ECO:0007669"/>
    <property type="project" value="UniProtKB-KW"/>
</dbReference>
<evidence type="ECO:0000313" key="3">
    <source>
        <dbReference type="EMBL" id="GGE27432.1"/>
    </source>
</evidence>
<dbReference type="SMART" id="SM00490">
    <property type="entry name" value="HELICc"/>
    <property type="match status" value="1"/>
</dbReference>
<proteinExistence type="predicted"/>
<gene>
    <name evidence="3" type="ORF">GCM10010832_05160</name>
</gene>
<dbReference type="PROSITE" id="PS51194">
    <property type="entry name" value="HELICASE_CTER"/>
    <property type="match status" value="1"/>
</dbReference>
<evidence type="ECO:0000259" key="2">
    <source>
        <dbReference type="PROSITE" id="PS51194"/>
    </source>
</evidence>
<dbReference type="SUPFAM" id="SSF52540">
    <property type="entry name" value="P-loop containing nucleoside triphosphate hydrolases"/>
    <property type="match status" value="2"/>
</dbReference>
<reference evidence="4" key="1">
    <citation type="journal article" date="2019" name="Int. J. Syst. Evol. Microbiol.">
        <title>The Global Catalogue of Microorganisms (GCM) 10K type strain sequencing project: providing services to taxonomists for standard genome sequencing and annotation.</title>
        <authorList>
            <consortium name="The Broad Institute Genomics Platform"/>
            <consortium name="The Broad Institute Genome Sequencing Center for Infectious Disease"/>
            <person name="Wu L."/>
            <person name="Ma J."/>
        </authorList>
    </citation>
    <scope>NUCLEOTIDE SEQUENCE [LARGE SCALE GENOMIC DNA]</scope>
    <source>
        <strain evidence="4">CGMCC 1.12931</strain>
    </source>
</reference>
<dbReference type="PANTHER" id="PTHR47957">
    <property type="entry name" value="ATP-DEPENDENT HELICASE HRQ1"/>
    <property type="match status" value="1"/>
</dbReference>
<feature type="domain" description="Helicase C-terminal" evidence="2">
    <location>
        <begin position="929"/>
        <end position="1105"/>
    </location>
</feature>
<dbReference type="Proteomes" id="UP000599179">
    <property type="component" value="Unassembled WGS sequence"/>
</dbReference>
<evidence type="ECO:0000256" key="1">
    <source>
        <dbReference type="SAM" id="MobiDB-lite"/>
    </source>
</evidence>